<feature type="chain" id="PRO_5039344340" description="Lipoprotein" evidence="2">
    <location>
        <begin position="32"/>
        <end position="320"/>
    </location>
</feature>
<dbReference type="RefSeq" id="WP_176161698.1">
    <property type="nucleotide sequence ID" value="NZ_CP054929.1"/>
</dbReference>
<feature type="signal peptide" evidence="2">
    <location>
        <begin position="1"/>
        <end position="31"/>
    </location>
</feature>
<organism evidence="3 4">
    <name type="scientific">Streptomyces buecherae</name>
    <dbReference type="NCBI Taxonomy" id="2763006"/>
    <lineage>
        <taxon>Bacteria</taxon>
        <taxon>Bacillati</taxon>
        <taxon>Actinomycetota</taxon>
        <taxon>Actinomycetes</taxon>
        <taxon>Kitasatosporales</taxon>
        <taxon>Streptomycetaceae</taxon>
        <taxon>Streptomyces</taxon>
    </lineage>
</organism>
<proteinExistence type="predicted"/>
<evidence type="ECO:0000256" key="1">
    <source>
        <dbReference type="SAM" id="MobiDB-lite"/>
    </source>
</evidence>
<evidence type="ECO:0000313" key="3">
    <source>
        <dbReference type="EMBL" id="QKW49963.1"/>
    </source>
</evidence>
<dbReference type="PROSITE" id="PS51257">
    <property type="entry name" value="PROKAR_LIPOPROTEIN"/>
    <property type="match status" value="1"/>
</dbReference>
<keyword evidence="4" id="KW-1185">Reference proteome</keyword>
<evidence type="ECO:0008006" key="5">
    <source>
        <dbReference type="Google" id="ProtNLM"/>
    </source>
</evidence>
<sequence>MHRPTGSRPAIGTVCAVLALLAACSAQPTEAGDAAPRLKGADLSRIHGSEAEQRRLFEAEERLTADCMTDRGFRYRPNPWRGPSAAPADDPRDGDDVESRRRAGYGGASAGAVEGGKRGEDPNGVYVRSLARDGQKAYMGALYGTEQHKISAPVPGGGVTFMYGDGCNGKAQQRLYGDLKRWMVARLVVANLEPDINRGVLADRRVARADAAWSRCMNAAGHTFPHPAKARASALQGEKGDGQRPHARRAGEAAGVSRREIAIAVADARCDKAVGRAKLIRSLDEHYRDQLAQERAETLNTYRELRGRALAALTASPERE</sequence>
<feature type="region of interest" description="Disordered" evidence="1">
    <location>
        <begin position="70"/>
        <end position="124"/>
    </location>
</feature>
<dbReference type="AlphaFoldDB" id="A0A7H8N6H1"/>
<evidence type="ECO:0000256" key="2">
    <source>
        <dbReference type="SAM" id="SignalP"/>
    </source>
</evidence>
<keyword evidence="2" id="KW-0732">Signal</keyword>
<reference evidence="3 4" key="1">
    <citation type="submission" date="2020-06" db="EMBL/GenBank/DDBJ databases">
        <title>Genome mining for natural products.</title>
        <authorList>
            <person name="Zhang B."/>
            <person name="Shi J."/>
            <person name="Ge H."/>
        </authorList>
    </citation>
    <scope>NUCLEOTIDE SEQUENCE [LARGE SCALE GENOMIC DNA]</scope>
    <source>
        <strain evidence="3 4">NA00687</strain>
    </source>
</reference>
<protein>
    <recommendedName>
        <fullName evidence="5">Lipoprotein</fullName>
    </recommendedName>
</protein>
<dbReference type="EMBL" id="CP054929">
    <property type="protein sequence ID" value="QKW49963.1"/>
    <property type="molecule type" value="Genomic_DNA"/>
</dbReference>
<evidence type="ECO:0000313" key="4">
    <source>
        <dbReference type="Proteomes" id="UP000509303"/>
    </source>
</evidence>
<feature type="region of interest" description="Disordered" evidence="1">
    <location>
        <begin position="233"/>
        <end position="253"/>
    </location>
</feature>
<dbReference type="Proteomes" id="UP000509303">
    <property type="component" value="Chromosome"/>
</dbReference>
<name>A0A7H8N6H1_9ACTN</name>
<gene>
    <name evidence="3" type="ORF">HUT08_10875</name>
</gene>
<accession>A0A7H8N6H1</accession>